<feature type="transmembrane region" description="Helical" evidence="7">
    <location>
        <begin position="19"/>
        <end position="40"/>
    </location>
</feature>
<dbReference type="Gene3D" id="1.20.1250.20">
    <property type="entry name" value="MFS general substrate transporter like domains"/>
    <property type="match status" value="2"/>
</dbReference>
<gene>
    <name evidence="9" type="ORF">A1QC_06200</name>
</gene>
<evidence type="ECO:0000256" key="4">
    <source>
        <dbReference type="ARBA" id="ARBA00022692"/>
    </source>
</evidence>
<accession>A0A1E5E4Z2</accession>
<evidence type="ECO:0000256" key="1">
    <source>
        <dbReference type="ARBA" id="ARBA00004651"/>
    </source>
</evidence>
<evidence type="ECO:0000313" key="10">
    <source>
        <dbReference type="Proteomes" id="UP000094070"/>
    </source>
</evidence>
<feature type="domain" description="Major facilitator superfamily (MFS) profile" evidence="8">
    <location>
        <begin position="14"/>
        <end position="388"/>
    </location>
</feature>
<evidence type="ECO:0000313" key="9">
    <source>
        <dbReference type="EMBL" id="OEF27621.1"/>
    </source>
</evidence>
<dbReference type="Proteomes" id="UP000094070">
    <property type="component" value="Unassembled WGS sequence"/>
</dbReference>
<protein>
    <submittedName>
        <fullName evidence="9">MFS transporter</fullName>
    </submittedName>
</protein>
<evidence type="ECO:0000256" key="3">
    <source>
        <dbReference type="ARBA" id="ARBA00022475"/>
    </source>
</evidence>
<feature type="transmembrane region" description="Helical" evidence="7">
    <location>
        <begin position="205"/>
        <end position="229"/>
    </location>
</feature>
<keyword evidence="3" id="KW-1003">Cell membrane</keyword>
<keyword evidence="10" id="KW-1185">Reference proteome</keyword>
<name>A0A1E5E4Z2_9VIBR</name>
<keyword evidence="4 7" id="KW-0812">Transmembrane</keyword>
<dbReference type="PANTHER" id="PTHR23521">
    <property type="entry name" value="TRANSPORTER MFS SUPERFAMILY"/>
    <property type="match status" value="1"/>
</dbReference>
<feature type="transmembrane region" description="Helical" evidence="7">
    <location>
        <begin position="166"/>
        <end position="184"/>
    </location>
</feature>
<feature type="transmembrane region" description="Helical" evidence="7">
    <location>
        <begin position="358"/>
        <end position="375"/>
    </location>
</feature>
<comment type="subcellular location">
    <subcellularLocation>
        <location evidence="1">Cell membrane</location>
        <topology evidence="1">Multi-pass membrane protein</topology>
    </subcellularLocation>
</comment>
<feature type="transmembrane region" description="Helical" evidence="7">
    <location>
        <begin position="241"/>
        <end position="262"/>
    </location>
</feature>
<keyword evidence="5 7" id="KW-1133">Transmembrane helix</keyword>
<evidence type="ECO:0000256" key="2">
    <source>
        <dbReference type="ARBA" id="ARBA00022448"/>
    </source>
</evidence>
<evidence type="ECO:0000256" key="5">
    <source>
        <dbReference type="ARBA" id="ARBA00022989"/>
    </source>
</evidence>
<dbReference type="OrthoDB" id="9810614at2"/>
<dbReference type="Pfam" id="PF07690">
    <property type="entry name" value="MFS_1"/>
    <property type="match status" value="1"/>
</dbReference>
<feature type="transmembrane region" description="Helical" evidence="7">
    <location>
        <begin position="52"/>
        <end position="72"/>
    </location>
</feature>
<dbReference type="CDD" id="cd17477">
    <property type="entry name" value="MFS_YcaD_like"/>
    <property type="match status" value="1"/>
</dbReference>
<evidence type="ECO:0000259" key="8">
    <source>
        <dbReference type="PROSITE" id="PS50850"/>
    </source>
</evidence>
<evidence type="ECO:0000256" key="7">
    <source>
        <dbReference type="SAM" id="Phobius"/>
    </source>
</evidence>
<evidence type="ECO:0000256" key="6">
    <source>
        <dbReference type="ARBA" id="ARBA00023136"/>
    </source>
</evidence>
<dbReference type="InterPro" id="IPR036259">
    <property type="entry name" value="MFS_trans_sf"/>
</dbReference>
<feature type="transmembrane region" description="Helical" evidence="7">
    <location>
        <begin position="325"/>
        <end position="346"/>
    </location>
</feature>
<comment type="caution">
    <text evidence="9">The sequence shown here is derived from an EMBL/GenBank/DDBJ whole genome shotgun (WGS) entry which is preliminary data.</text>
</comment>
<organism evidence="9 10">
    <name type="scientific">Vibrio rumoiensis 1S-45</name>
    <dbReference type="NCBI Taxonomy" id="1188252"/>
    <lineage>
        <taxon>Bacteria</taxon>
        <taxon>Pseudomonadati</taxon>
        <taxon>Pseudomonadota</taxon>
        <taxon>Gammaproteobacteria</taxon>
        <taxon>Vibrionales</taxon>
        <taxon>Vibrionaceae</taxon>
        <taxon>Vibrio</taxon>
    </lineage>
</organism>
<dbReference type="EMBL" id="AJYK02000029">
    <property type="protein sequence ID" value="OEF27621.1"/>
    <property type="molecule type" value="Genomic_DNA"/>
</dbReference>
<dbReference type="GO" id="GO:0005886">
    <property type="term" value="C:plasma membrane"/>
    <property type="evidence" value="ECO:0007669"/>
    <property type="project" value="UniProtKB-SubCell"/>
</dbReference>
<proteinExistence type="predicted"/>
<dbReference type="STRING" id="1188252.A1QC_06200"/>
<dbReference type="eggNOG" id="COG0738">
    <property type="taxonomic scope" value="Bacteria"/>
</dbReference>
<sequence length="388" mass="41666">MAVNDVSLPSSKQSLTVPVIALSLYAIASGYLMSLIPLMLDQYGLSTDAASWLASAFYAGLLLGAMFIEPIVAKIGHKYSFILFLIVFSLTIAIMPVIPTQDMWLFARFIAGMSVAGIFVVVESWLLIGDEKSRTKRLGLYMGSLYGGSTLGQLGIGVFGNEGTTPFLSILVLLVIATTILLFCRTQQPESQQHLSLSLRKILKLDKAAIIGCAVSGLLLGSVYGLMPLELKARHVSTEHIGTLMALLVLGGMAVQPLVSWASNRMSKSLLMGLFCLLGVFSIGLTTINGSYSVLAICLVLLGMATFSLYPIAITLGCNQLEESYIVSVTQVMLLSYSIGSVFGPLMAHNFMRNPEGLMGYLFVILLATALYMFAASLKGKQRIVAGD</sequence>
<dbReference type="PROSITE" id="PS50850">
    <property type="entry name" value="MFS"/>
    <property type="match status" value="1"/>
</dbReference>
<dbReference type="PANTHER" id="PTHR23521:SF2">
    <property type="entry name" value="TRANSPORTER MFS SUPERFAMILY"/>
    <property type="match status" value="1"/>
</dbReference>
<feature type="transmembrane region" description="Helical" evidence="7">
    <location>
        <begin position="140"/>
        <end position="160"/>
    </location>
</feature>
<feature type="transmembrane region" description="Helical" evidence="7">
    <location>
        <begin position="79"/>
        <end position="98"/>
    </location>
</feature>
<keyword evidence="2" id="KW-0813">Transport</keyword>
<dbReference type="InterPro" id="IPR047200">
    <property type="entry name" value="MFS_YcaD-like"/>
</dbReference>
<dbReference type="InterPro" id="IPR011701">
    <property type="entry name" value="MFS"/>
</dbReference>
<feature type="transmembrane region" description="Helical" evidence="7">
    <location>
        <begin position="294"/>
        <end position="313"/>
    </location>
</feature>
<reference evidence="9 10" key="1">
    <citation type="journal article" date="2012" name="Science">
        <title>Ecological populations of bacteria act as socially cohesive units of antibiotic production and resistance.</title>
        <authorList>
            <person name="Cordero O.X."/>
            <person name="Wildschutte H."/>
            <person name="Kirkup B."/>
            <person name="Proehl S."/>
            <person name="Ngo L."/>
            <person name="Hussain F."/>
            <person name="Le Roux F."/>
            <person name="Mincer T."/>
            <person name="Polz M.F."/>
        </authorList>
    </citation>
    <scope>NUCLEOTIDE SEQUENCE [LARGE SCALE GENOMIC DNA]</scope>
    <source>
        <strain evidence="9 10">1S-45</strain>
    </source>
</reference>
<feature type="transmembrane region" description="Helical" evidence="7">
    <location>
        <begin position="269"/>
        <end position="288"/>
    </location>
</feature>
<feature type="transmembrane region" description="Helical" evidence="7">
    <location>
        <begin position="104"/>
        <end position="128"/>
    </location>
</feature>
<dbReference type="SUPFAM" id="SSF103473">
    <property type="entry name" value="MFS general substrate transporter"/>
    <property type="match status" value="1"/>
</dbReference>
<dbReference type="GO" id="GO:0022857">
    <property type="term" value="F:transmembrane transporter activity"/>
    <property type="evidence" value="ECO:0007669"/>
    <property type="project" value="InterPro"/>
</dbReference>
<dbReference type="InterPro" id="IPR020846">
    <property type="entry name" value="MFS_dom"/>
</dbReference>
<keyword evidence="6 7" id="KW-0472">Membrane</keyword>
<dbReference type="AlphaFoldDB" id="A0A1E5E4Z2"/>